<dbReference type="InterPro" id="IPR013083">
    <property type="entry name" value="Znf_RING/FYVE/PHD"/>
</dbReference>
<dbReference type="Gene3D" id="3.10.20.90">
    <property type="entry name" value="Phosphatidylinositol 3-kinase Catalytic Subunit, Chain A, domain 1"/>
    <property type="match status" value="1"/>
</dbReference>
<comment type="subcellular location">
    <subcellularLocation>
        <location evidence="1">Nucleus</location>
    </subcellularLocation>
</comment>
<reference evidence="9" key="1">
    <citation type="submission" date="2022-12" db="EMBL/GenBank/DDBJ databases">
        <title>Genome assemblies of Blomia tropicalis.</title>
        <authorList>
            <person name="Cui Y."/>
        </authorList>
    </citation>
    <scope>NUCLEOTIDE SEQUENCE</scope>
    <source>
        <tissue evidence="9">Adult mites</tissue>
    </source>
</reference>
<dbReference type="InterPro" id="IPR051507">
    <property type="entry name" value="PcG_RING_finger"/>
</dbReference>
<evidence type="ECO:0000313" key="10">
    <source>
        <dbReference type="Proteomes" id="UP001142055"/>
    </source>
</evidence>
<feature type="region of interest" description="Disordered" evidence="7">
    <location>
        <begin position="128"/>
        <end position="202"/>
    </location>
</feature>
<protein>
    <recommendedName>
        <fullName evidence="8">RING-type domain-containing protein</fullName>
    </recommendedName>
</protein>
<feature type="compositionally biased region" description="Basic and acidic residues" evidence="7">
    <location>
        <begin position="149"/>
        <end position="172"/>
    </location>
</feature>
<keyword evidence="4" id="KW-0862">Zinc</keyword>
<evidence type="ECO:0000256" key="7">
    <source>
        <dbReference type="SAM" id="MobiDB-lite"/>
    </source>
</evidence>
<evidence type="ECO:0000256" key="4">
    <source>
        <dbReference type="ARBA" id="ARBA00022833"/>
    </source>
</evidence>
<organism evidence="9 10">
    <name type="scientific">Blomia tropicalis</name>
    <name type="common">Mite</name>
    <dbReference type="NCBI Taxonomy" id="40697"/>
    <lineage>
        <taxon>Eukaryota</taxon>
        <taxon>Metazoa</taxon>
        <taxon>Ecdysozoa</taxon>
        <taxon>Arthropoda</taxon>
        <taxon>Chelicerata</taxon>
        <taxon>Arachnida</taxon>
        <taxon>Acari</taxon>
        <taxon>Acariformes</taxon>
        <taxon>Sarcoptiformes</taxon>
        <taxon>Astigmata</taxon>
        <taxon>Glycyphagoidea</taxon>
        <taxon>Echimyopodidae</taxon>
        <taxon>Blomia</taxon>
    </lineage>
</organism>
<sequence>MDKHRFSLNSLNHCITCRLCNGYLINATAVTECLHTFCRSCLIKYIWKQCARLSSPTPSTSKANTELMISCPIKSCSTKMRWAEPYDCIHLDHTFQELIYKLIPGLYEHEIAREISFYRVNRNSFDIDFTDDDDEDEDEDEDNDEDEDANKKEDEEKGEEKNEKKNEENMEEKMDEDDDNKTKTNRKSKINTKMETEMETDNANEPIPAMIGRLCHHCQCHRQLFAQFKAETKNMFTTLNDNYQDPVVIELITCDEREIKQISINFIRLTPFATIKQVQMMLAIRLWYSTDEHMLLDLLYKDEVLGKDNTLKFIFFTRQHDRRMPMTLRYRFRP</sequence>
<evidence type="ECO:0000256" key="5">
    <source>
        <dbReference type="ARBA" id="ARBA00023242"/>
    </source>
</evidence>
<dbReference type="InterPro" id="IPR001841">
    <property type="entry name" value="Znf_RING"/>
</dbReference>
<dbReference type="PANTHER" id="PTHR45893">
    <property type="entry name" value="POLYCOMB GROUP RING FINGER PROTEIN"/>
    <property type="match status" value="1"/>
</dbReference>
<accession>A0A9Q0M065</accession>
<dbReference type="InterPro" id="IPR017907">
    <property type="entry name" value="Znf_RING_CS"/>
</dbReference>
<dbReference type="Proteomes" id="UP001142055">
    <property type="component" value="Chromosome 4"/>
</dbReference>
<evidence type="ECO:0000256" key="1">
    <source>
        <dbReference type="ARBA" id="ARBA00004123"/>
    </source>
</evidence>
<dbReference type="GO" id="GO:0005634">
    <property type="term" value="C:nucleus"/>
    <property type="evidence" value="ECO:0007669"/>
    <property type="project" value="UniProtKB-SubCell"/>
</dbReference>
<dbReference type="PROSITE" id="PS50089">
    <property type="entry name" value="ZF_RING_2"/>
    <property type="match status" value="1"/>
</dbReference>
<evidence type="ECO:0000259" key="8">
    <source>
        <dbReference type="PROSITE" id="PS50089"/>
    </source>
</evidence>
<dbReference type="PROSITE" id="PS00518">
    <property type="entry name" value="ZF_RING_1"/>
    <property type="match status" value="1"/>
</dbReference>
<proteinExistence type="predicted"/>
<dbReference type="SUPFAM" id="SSF57850">
    <property type="entry name" value="RING/U-box"/>
    <property type="match status" value="1"/>
</dbReference>
<dbReference type="SMART" id="SM00184">
    <property type="entry name" value="RING"/>
    <property type="match status" value="1"/>
</dbReference>
<dbReference type="AlphaFoldDB" id="A0A9Q0M065"/>
<dbReference type="Gene3D" id="3.30.40.10">
    <property type="entry name" value="Zinc/RING finger domain, C3HC4 (zinc finger)"/>
    <property type="match status" value="1"/>
</dbReference>
<feature type="domain" description="RING-type" evidence="8">
    <location>
        <begin position="17"/>
        <end position="73"/>
    </location>
</feature>
<keyword evidence="2" id="KW-0479">Metal-binding</keyword>
<name>A0A9Q0M065_BLOTA</name>
<dbReference type="InterPro" id="IPR018957">
    <property type="entry name" value="Znf_C3HC4_RING-type"/>
</dbReference>
<dbReference type="OMA" id="EDRVCIQ"/>
<evidence type="ECO:0000313" key="9">
    <source>
        <dbReference type="EMBL" id="KAJ6215532.1"/>
    </source>
</evidence>
<evidence type="ECO:0000256" key="6">
    <source>
        <dbReference type="PROSITE-ProRule" id="PRU00175"/>
    </source>
</evidence>
<evidence type="ECO:0000256" key="3">
    <source>
        <dbReference type="ARBA" id="ARBA00022771"/>
    </source>
</evidence>
<evidence type="ECO:0000256" key="2">
    <source>
        <dbReference type="ARBA" id="ARBA00022723"/>
    </source>
</evidence>
<gene>
    <name evidence="9" type="ORF">RDWZM_010032</name>
</gene>
<feature type="compositionally biased region" description="Acidic residues" evidence="7">
    <location>
        <begin position="128"/>
        <end position="148"/>
    </location>
</feature>
<dbReference type="EMBL" id="JAPWDV010000004">
    <property type="protein sequence ID" value="KAJ6215532.1"/>
    <property type="molecule type" value="Genomic_DNA"/>
</dbReference>
<keyword evidence="10" id="KW-1185">Reference proteome</keyword>
<comment type="caution">
    <text evidence="9">The sequence shown here is derived from an EMBL/GenBank/DDBJ whole genome shotgun (WGS) entry which is preliminary data.</text>
</comment>
<dbReference type="GO" id="GO:0008270">
    <property type="term" value="F:zinc ion binding"/>
    <property type="evidence" value="ECO:0007669"/>
    <property type="project" value="UniProtKB-KW"/>
</dbReference>
<dbReference type="Pfam" id="PF00097">
    <property type="entry name" value="zf-C3HC4"/>
    <property type="match status" value="1"/>
</dbReference>
<keyword evidence="5" id="KW-0539">Nucleus</keyword>
<keyword evidence="3 6" id="KW-0863">Zinc-finger</keyword>